<dbReference type="Pfam" id="PF09811">
    <property type="entry name" value="Yae1_N"/>
    <property type="match status" value="1"/>
</dbReference>
<gene>
    <name evidence="12" type="ORF">Z518_04147</name>
</gene>
<name>A0A0D2H6Y5_9EURO</name>
<dbReference type="Proteomes" id="UP000053617">
    <property type="component" value="Unassembled WGS sequence"/>
</dbReference>
<dbReference type="STRING" id="1442369.A0A0D2H6Y5"/>
<evidence type="ECO:0000256" key="3">
    <source>
        <dbReference type="ARBA" id="ARBA00004496"/>
    </source>
</evidence>
<keyword evidence="13" id="KW-1185">Reference proteome</keyword>
<dbReference type="GO" id="GO:0005634">
    <property type="term" value="C:nucleus"/>
    <property type="evidence" value="ECO:0007669"/>
    <property type="project" value="UniProtKB-SubCell"/>
</dbReference>
<proteinExistence type="inferred from homology"/>
<keyword evidence="8" id="KW-0963">Cytoplasm</keyword>
<dbReference type="RefSeq" id="XP_013273309.1">
    <property type="nucleotide sequence ID" value="XM_013417855.1"/>
</dbReference>
<dbReference type="EMBL" id="KN847477">
    <property type="protein sequence ID" value="KIX06173.1"/>
    <property type="molecule type" value="Genomic_DNA"/>
</dbReference>
<dbReference type="PANTHER" id="PTHR18829:SF0">
    <property type="entry name" value="PROTEIN YAE1 HOMOLOG"/>
    <property type="match status" value="1"/>
</dbReference>
<feature type="region of interest" description="Disordered" evidence="10">
    <location>
        <begin position="1"/>
        <end position="64"/>
    </location>
</feature>
<comment type="function">
    <text evidence="1">The complex LTO1:YAE1 may function as a target specific adapter that probably recruits apo-RPLI1 to the cytosolic iron-sulfur protein assembly (CIA) complex machinery. May be required for biogenesis of the large ribosomal subunit and initiation of translation.</text>
</comment>
<organism evidence="12 13">
    <name type="scientific">Rhinocladiella mackenziei CBS 650.93</name>
    <dbReference type="NCBI Taxonomy" id="1442369"/>
    <lineage>
        <taxon>Eukaryota</taxon>
        <taxon>Fungi</taxon>
        <taxon>Dikarya</taxon>
        <taxon>Ascomycota</taxon>
        <taxon>Pezizomycotina</taxon>
        <taxon>Eurotiomycetes</taxon>
        <taxon>Chaetothyriomycetidae</taxon>
        <taxon>Chaetothyriales</taxon>
        <taxon>Herpotrichiellaceae</taxon>
        <taxon>Rhinocladiella</taxon>
    </lineage>
</organism>
<dbReference type="OrthoDB" id="20086at2759"/>
<dbReference type="AlphaFoldDB" id="A0A0D2H6Y5"/>
<evidence type="ECO:0000259" key="11">
    <source>
        <dbReference type="Pfam" id="PF09811"/>
    </source>
</evidence>
<evidence type="ECO:0000256" key="1">
    <source>
        <dbReference type="ARBA" id="ARBA00003836"/>
    </source>
</evidence>
<sequence length="240" mass="25969">MNSPKSASHLSSPSTTVTTPEQSPGADDEIWDTSPDPRYGHDVGVPQETEDQRTDATQPRTRAAGEILSDIPTLRRQHMTAGYREGLSVGKAQVIQRGFDEGYPFGMEIGLRVGTVLGVLEGAVSAISKHSSSSMAASASAVAGYGEENENDRASRVEFVTKLYERAKRELKISELMKDMDDEKIAALSEITHGEGERKLLPQEIEVVVAQWEQVVMKSLPSMAGIGPEEQRIKVGDAGS</sequence>
<evidence type="ECO:0000256" key="8">
    <source>
        <dbReference type="ARBA" id="ARBA00022490"/>
    </source>
</evidence>
<evidence type="ECO:0000256" key="10">
    <source>
        <dbReference type="SAM" id="MobiDB-lite"/>
    </source>
</evidence>
<dbReference type="InterPro" id="IPR038881">
    <property type="entry name" value="Yae1-like"/>
</dbReference>
<dbReference type="PANTHER" id="PTHR18829">
    <property type="entry name" value="PROTEIN YAE1 HOMOLOG"/>
    <property type="match status" value="1"/>
</dbReference>
<feature type="compositionally biased region" description="Low complexity" evidence="10">
    <location>
        <begin position="1"/>
        <end position="14"/>
    </location>
</feature>
<evidence type="ECO:0000256" key="4">
    <source>
        <dbReference type="ARBA" id="ARBA00007096"/>
    </source>
</evidence>
<feature type="domain" description="Essential protein Yae1 N-terminal" evidence="11">
    <location>
        <begin position="82"/>
        <end position="120"/>
    </location>
</feature>
<dbReference type="GO" id="GO:0005737">
    <property type="term" value="C:cytoplasm"/>
    <property type="evidence" value="ECO:0007669"/>
    <property type="project" value="UniProtKB-SubCell"/>
</dbReference>
<evidence type="ECO:0000256" key="2">
    <source>
        <dbReference type="ARBA" id="ARBA00004123"/>
    </source>
</evidence>
<accession>A0A0D2H6Y5</accession>
<dbReference type="VEuPathDB" id="FungiDB:Z518_04147"/>
<evidence type="ECO:0000313" key="13">
    <source>
        <dbReference type="Proteomes" id="UP000053617"/>
    </source>
</evidence>
<protein>
    <recommendedName>
        <fullName evidence="7">Protein YAE1</fullName>
    </recommendedName>
    <alternativeName>
        <fullName evidence="6">Protein yae1</fullName>
    </alternativeName>
</protein>
<evidence type="ECO:0000256" key="9">
    <source>
        <dbReference type="ARBA" id="ARBA00023242"/>
    </source>
</evidence>
<dbReference type="HOGENOM" id="CLU_066684_1_1_1"/>
<keyword evidence="9" id="KW-0539">Nucleus</keyword>
<evidence type="ECO:0000256" key="6">
    <source>
        <dbReference type="ARBA" id="ARBA00017286"/>
    </source>
</evidence>
<dbReference type="GeneID" id="25292218"/>
<dbReference type="InterPro" id="IPR019191">
    <property type="entry name" value="Essential_protein_Yae1_N"/>
</dbReference>
<comment type="subcellular location">
    <subcellularLocation>
        <location evidence="3">Cytoplasm</location>
    </subcellularLocation>
    <subcellularLocation>
        <location evidence="2">Nucleus</location>
    </subcellularLocation>
</comment>
<evidence type="ECO:0000313" key="12">
    <source>
        <dbReference type="EMBL" id="KIX06173.1"/>
    </source>
</evidence>
<comment type="similarity">
    <text evidence="4">Belongs to the YAE1 family.</text>
</comment>
<evidence type="ECO:0000256" key="7">
    <source>
        <dbReference type="ARBA" id="ARBA00018400"/>
    </source>
</evidence>
<comment type="subunit">
    <text evidence="5">May form a complex with LTO1.</text>
</comment>
<reference evidence="12 13" key="1">
    <citation type="submission" date="2015-01" db="EMBL/GenBank/DDBJ databases">
        <title>The Genome Sequence of Rhinocladiella mackenzie CBS 650.93.</title>
        <authorList>
            <consortium name="The Broad Institute Genomics Platform"/>
            <person name="Cuomo C."/>
            <person name="de Hoog S."/>
            <person name="Gorbushina A."/>
            <person name="Stielow B."/>
            <person name="Teixiera M."/>
            <person name="Abouelleil A."/>
            <person name="Chapman S.B."/>
            <person name="Priest M."/>
            <person name="Young S.K."/>
            <person name="Wortman J."/>
            <person name="Nusbaum C."/>
            <person name="Birren B."/>
        </authorList>
    </citation>
    <scope>NUCLEOTIDE SEQUENCE [LARGE SCALE GENOMIC DNA]</scope>
    <source>
        <strain evidence="12 13">CBS 650.93</strain>
    </source>
</reference>
<evidence type="ECO:0000256" key="5">
    <source>
        <dbReference type="ARBA" id="ARBA00011427"/>
    </source>
</evidence>